<evidence type="ECO:0000313" key="2">
    <source>
        <dbReference type="Proteomes" id="UP000612585"/>
    </source>
</evidence>
<protein>
    <submittedName>
        <fullName evidence="1">Uncharacterized protein</fullName>
    </submittedName>
</protein>
<comment type="caution">
    <text evidence="1">The sequence shown here is derived from an EMBL/GenBank/DDBJ whole genome shotgun (WGS) entry which is preliminary data.</text>
</comment>
<dbReference type="AlphaFoldDB" id="A0A8J3ZER6"/>
<reference evidence="1" key="1">
    <citation type="submission" date="2021-01" db="EMBL/GenBank/DDBJ databases">
        <title>Whole genome shotgun sequence of Virgisporangium aurantiacum NBRC 16421.</title>
        <authorList>
            <person name="Komaki H."/>
            <person name="Tamura T."/>
        </authorList>
    </citation>
    <scope>NUCLEOTIDE SEQUENCE</scope>
    <source>
        <strain evidence="1">NBRC 16421</strain>
    </source>
</reference>
<accession>A0A8J3ZER6</accession>
<organism evidence="1 2">
    <name type="scientific">Virgisporangium aurantiacum</name>
    <dbReference type="NCBI Taxonomy" id="175570"/>
    <lineage>
        <taxon>Bacteria</taxon>
        <taxon>Bacillati</taxon>
        <taxon>Actinomycetota</taxon>
        <taxon>Actinomycetes</taxon>
        <taxon>Micromonosporales</taxon>
        <taxon>Micromonosporaceae</taxon>
        <taxon>Virgisporangium</taxon>
    </lineage>
</organism>
<dbReference type="Proteomes" id="UP000612585">
    <property type="component" value="Unassembled WGS sequence"/>
</dbReference>
<proteinExistence type="predicted"/>
<evidence type="ECO:0000313" key="1">
    <source>
        <dbReference type="EMBL" id="GIJ62809.1"/>
    </source>
</evidence>
<sequence>MTRPPSFGALARLAQHRRLDIGALAQEAQVEEPALQNVLAGSAPEASLLRRIAPALGLHVADVFVLAGLPVPDDLAAWDERAADHMDGLAYDAIRLRAERRQELRSYVRSLADPVMNRCPPALKAHEQYEPNAGGVLVRMLHNRNLTWSASAKILYDVGGVGPLSASTIGVIGHGRKELTSELLIGFAIVLAIPAVDLAVLLRMELPSGAPPVRPSAADVAELIWDARRLDAGQVARAAEYARRGRLRSRPISQEGTQGQD</sequence>
<dbReference type="EMBL" id="BOPG01000083">
    <property type="protein sequence ID" value="GIJ62809.1"/>
    <property type="molecule type" value="Genomic_DNA"/>
</dbReference>
<gene>
    <name evidence="1" type="ORF">Vau01_103250</name>
</gene>
<keyword evidence="2" id="KW-1185">Reference proteome</keyword>
<name>A0A8J3ZER6_9ACTN</name>